<dbReference type="Pfam" id="PF00535">
    <property type="entry name" value="Glycos_transf_2"/>
    <property type="match status" value="1"/>
</dbReference>
<evidence type="ECO:0000313" key="2">
    <source>
        <dbReference type="EMBL" id="NDJ17111.1"/>
    </source>
</evidence>
<sequence length="392" mass="44970">MNTDQLDFSRPLISVIIPAYNAESFIATTLQSVLTQTYPCLEIIVVDDGSTDRTVEIVQALAKTDPRIILLHQANAGVATARNLAIQASRGEFIAPLDADDIWYPENLEKQLQVMLRSDESVGLVYAWSIYITEDDALTPTCQINCVEGETYIPLLHGNLLGNASSCLIRRSCFERIGGYNAELKEQNAQGCEDWDLYLRIAEQYQFRVVPEILIGYRQVIGSMSFDCEKMMRSCELVLSQIQQQYPEIPTKVFRWTRSNFNWYSALRCEQQGDRSKTIAYLFQAARLDYLPLLRPRFYSMMLSSLLVLLWQHTLAVLGLGDRAQPKSPRSPFRQTQLTLAELNQIQARKHQQFPRKQYGDFLRHRWRSVRQEIGTLSGQQTQVDEVLSMPR</sequence>
<comment type="caution">
    <text evidence="2">The sequence shown here is derived from an EMBL/GenBank/DDBJ whole genome shotgun (WGS) entry which is preliminary data.</text>
</comment>
<dbReference type="SUPFAM" id="SSF53448">
    <property type="entry name" value="Nucleotide-diphospho-sugar transferases"/>
    <property type="match status" value="1"/>
</dbReference>
<gene>
    <name evidence="2" type="ORF">GS601_07390</name>
</gene>
<dbReference type="CDD" id="cd00761">
    <property type="entry name" value="Glyco_tranf_GTA_type"/>
    <property type="match status" value="1"/>
</dbReference>
<reference evidence="2" key="1">
    <citation type="submission" date="2019-12" db="EMBL/GenBank/DDBJ databases">
        <title>High-Quality draft genome sequences of three cyanobacteria isolated from the limestone walls of the Old Cathedral of Coimbra.</title>
        <authorList>
            <person name="Tiago I."/>
            <person name="Soares F."/>
            <person name="Portugal A."/>
        </authorList>
    </citation>
    <scope>NUCLEOTIDE SEQUENCE</scope>
    <source>
        <strain evidence="2">A</strain>
    </source>
</reference>
<keyword evidence="3" id="KW-1185">Reference proteome</keyword>
<dbReference type="InterPro" id="IPR029044">
    <property type="entry name" value="Nucleotide-diphossugar_trans"/>
</dbReference>
<dbReference type="AlphaFoldDB" id="A0A8J7Z3E6"/>
<evidence type="ECO:0000259" key="1">
    <source>
        <dbReference type="Pfam" id="PF00535"/>
    </source>
</evidence>
<dbReference type="Proteomes" id="UP000646053">
    <property type="component" value="Unassembled WGS sequence"/>
</dbReference>
<dbReference type="PANTHER" id="PTHR43685">
    <property type="entry name" value="GLYCOSYLTRANSFERASE"/>
    <property type="match status" value="1"/>
</dbReference>
<dbReference type="RefSeq" id="WP_162422635.1">
    <property type="nucleotide sequence ID" value="NZ_WVIE01000007.1"/>
</dbReference>
<dbReference type="Gene3D" id="3.90.550.10">
    <property type="entry name" value="Spore Coat Polysaccharide Biosynthesis Protein SpsA, Chain A"/>
    <property type="match status" value="1"/>
</dbReference>
<name>A0A8J7Z3E6_9CYAN</name>
<proteinExistence type="predicted"/>
<dbReference type="InterPro" id="IPR001173">
    <property type="entry name" value="Glyco_trans_2-like"/>
</dbReference>
<dbReference type="InterPro" id="IPR050834">
    <property type="entry name" value="Glycosyltransf_2"/>
</dbReference>
<organism evidence="2 3">
    <name type="scientific">Myxacorys almedinensis A</name>
    <dbReference type="NCBI Taxonomy" id="2690445"/>
    <lineage>
        <taxon>Bacteria</taxon>
        <taxon>Bacillati</taxon>
        <taxon>Cyanobacteriota</taxon>
        <taxon>Cyanophyceae</taxon>
        <taxon>Leptolyngbyales</taxon>
        <taxon>Leptolyngbyaceae</taxon>
        <taxon>Myxacorys</taxon>
        <taxon>Myxacorys almedinensis</taxon>
    </lineage>
</organism>
<evidence type="ECO:0000313" key="3">
    <source>
        <dbReference type="Proteomes" id="UP000646053"/>
    </source>
</evidence>
<accession>A0A8J7Z3E6</accession>
<dbReference type="EMBL" id="WVIE01000007">
    <property type="protein sequence ID" value="NDJ17111.1"/>
    <property type="molecule type" value="Genomic_DNA"/>
</dbReference>
<protein>
    <submittedName>
        <fullName evidence="2">Glycosyltransferase</fullName>
    </submittedName>
</protein>
<feature type="domain" description="Glycosyltransferase 2-like" evidence="1">
    <location>
        <begin position="14"/>
        <end position="130"/>
    </location>
</feature>
<dbReference type="PANTHER" id="PTHR43685:SF2">
    <property type="entry name" value="GLYCOSYLTRANSFERASE 2-LIKE DOMAIN-CONTAINING PROTEIN"/>
    <property type="match status" value="1"/>
</dbReference>